<organism evidence="1 2">
    <name type="scientific">Orbilia oligospora</name>
    <name type="common">Nematode-trapping fungus</name>
    <name type="synonym">Arthrobotrys oligospora</name>
    <dbReference type="NCBI Taxonomy" id="2813651"/>
    <lineage>
        <taxon>Eukaryota</taxon>
        <taxon>Fungi</taxon>
        <taxon>Dikarya</taxon>
        <taxon>Ascomycota</taxon>
        <taxon>Pezizomycotina</taxon>
        <taxon>Orbiliomycetes</taxon>
        <taxon>Orbiliales</taxon>
        <taxon>Orbiliaceae</taxon>
        <taxon>Orbilia</taxon>
    </lineage>
</organism>
<name>A0A7C8PGI9_ORBOL</name>
<protein>
    <submittedName>
        <fullName evidence="1">Uncharacterized protein</fullName>
    </submittedName>
</protein>
<accession>A0A7C8PGI9</accession>
<reference evidence="1 2" key="1">
    <citation type="submission" date="2019-03" db="EMBL/GenBank/DDBJ databases">
        <title>Nematode-trapping fungi genome.</title>
        <authorList>
            <person name="Vidal-Diez De Ulzurrun G."/>
        </authorList>
    </citation>
    <scope>NUCLEOTIDE SEQUENCE [LARGE SCALE GENOMIC DNA]</scope>
    <source>
        <strain evidence="1 2">TWF154</strain>
    </source>
</reference>
<evidence type="ECO:0000313" key="2">
    <source>
        <dbReference type="Proteomes" id="UP000297595"/>
    </source>
</evidence>
<dbReference type="Proteomes" id="UP000297595">
    <property type="component" value="Unassembled WGS sequence"/>
</dbReference>
<dbReference type="AlphaFoldDB" id="A0A7C8PGI9"/>
<dbReference type="EMBL" id="SOZJ01000003">
    <property type="protein sequence ID" value="TGJ68661.1"/>
    <property type="molecule type" value="Genomic_DNA"/>
</dbReference>
<evidence type="ECO:0000313" key="1">
    <source>
        <dbReference type="EMBL" id="TGJ68661.1"/>
    </source>
</evidence>
<sequence length="116" mass="13050">MMLKTWSDFIPTLNHKWSICRRNATWSKDAREETDHTLDIRSCSQDEGFNHHYHRYDDSSSSIPGSSFPSSLIWQGVANVSDLATNTHAQASSRKFTMSVSISCLTIVVQEALSGK</sequence>
<gene>
    <name evidence="1" type="ORF">EYR41_004754</name>
</gene>
<comment type="caution">
    <text evidence="1">The sequence shown here is derived from an EMBL/GenBank/DDBJ whole genome shotgun (WGS) entry which is preliminary data.</text>
</comment>
<proteinExistence type="predicted"/>